<feature type="active site" description="Proton acceptor" evidence="1">
    <location>
        <position position="189"/>
    </location>
</feature>
<keyword evidence="2" id="KW-0808">Transferase</keyword>
<dbReference type="PIRSF" id="PIRSF000440">
    <property type="entry name" value="CAT"/>
    <property type="match status" value="1"/>
</dbReference>
<keyword evidence="3" id="KW-1185">Reference proteome</keyword>
<evidence type="ECO:0000313" key="3">
    <source>
        <dbReference type="Proteomes" id="UP000184147"/>
    </source>
</evidence>
<dbReference type="InterPro" id="IPR023213">
    <property type="entry name" value="CAT-like_dom_sf"/>
</dbReference>
<dbReference type="SMART" id="SM01059">
    <property type="entry name" value="CAT"/>
    <property type="match status" value="1"/>
</dbReference>
<dbReference type="InterPro" id="IPR001707">
    <property type="entry name" value="Cmp_AcTrfase"/>
</dbReference>
<name>A0A1M4W6G8_9FLAO</name>
<dbReference type="PANTHER" id="PTHR38474">
    <property type="entry name" value="SLR0299 PROTEIN"/>
    <property type="match status" value="1"/>
</dbReference>
<dbReference type="GO" id="GO:0008811">
    <property type="term" value="F:chloramphenicol O-acetyltransferase activity"/>
    <property type="evidence" value="ECO:0007669"/>
    <property type="project" value="InterPro"/>
</dbReference>
<dbReference type="Proteomes" id="UP000184147">
    <property type="component" value="Unassembled WGS sequence"/>
</dbReference>
<dbReference type="Pfam" id="PF00302">
    <property type="entry name" value="CAT"/>
    <property type="match status" value="1"/>
</dbReference>
<dbReference type="SUPFAM" id="SSF52777">
    <property type="entry name" value="CoA-dependent acyltransferases"/>
    <property type="match status" value="1"/>
</dbReference>
<proteinExistence type="predicted"/>
<dbReference type="STRING" id="1124188.SAMN05444377_101191"/>
<sequence length="210" mass="24312">MMTKTKIALATWNRREHFEFFSQMEEPFYGLTSRVDCTKAYENAKALGISFFIYYLHKTLAAVNACEPFRWRIIDKEPWCFDRIDASATIMRKDETFGFSWMEYHPDIRVFEKKAQAEIDRIQGTTGLLTRSFPDENLIHFSSIPWVDFEGLSHARGFRYPDSCPKISFGKMTEKEGCKTMPVAVHVHHGLVDGIHVGRFLDTLQALLNG</sequence>
<dbReference type="PANTHER" id="PTHR38474:SF1">
    <property type="entry name" value="SLR0299 PROTEIN"/>
    <property type="match status" value="1"/>
</dbReference>
<dbReference type="Gene3D" id="3.30.559.10">
    <property type="entry name" value="Chloramphenicol acetyltransferase-like domain"/>
    <property type="match status" value="1"/>
</dbReference>
<gene>
    <name evidence="2" type="ORF">SAMN05444377_101191</name>
</gene>
<accession>A0A1M4W6G8</accession>
<dbReference type="AlphaFoldDB" id="A0A1M4W6G8"/>
<organism evidence="2 3">
    <name type="scientific">Flavobacterium fontis</name>
    <dbReference type="NCBI Taxonomy" id="1124188"/>
    <lineage>
        <taxon>Bacteria</taxon>
        <taxon>Pseudomonadati</taxon>
        <taxon>Bacteroidota</taxon>
        <taxon>Flavobacteriia</taxon>
        <taxon>Flavobacteriales</taxon>
        <taxon>Flavobacteriaceae</taxon>
        <taxon>Flavobacterium</taxon>
    </lineage>
</organism>
<protein>
    <submittedName>
        <fullName evidence="2">Chloramphenicol O-acetyltransferase type A</fullName>
    </submittedName>
</protein>
<dbReference type="EMBL" id="FQVQ01000001">
    <property type="protein sequence ID" value="SHE76861.1"/>
    <property type="molecule type" value="Genomic_DNA"/>
</dbReference>
<reference evidence="2 3" key="1">
    <citation type="submission" date="2016-11" db="EMBL/GenBank/DDBJ databases">
        <authorList>
            <person name="Jaros S."/>
            <person name="Januszkiewicz K."/>
            <person name="Wedrychowicz H."/>
        </authorList>
    </citation>
    <scope>NUCLEOTIDE SEQUENCE [LARGE SCALE GENOMIC DNA]</scope>
    <source>
        <strain evidence="2 3">DSM 25660</strain>
    </source>
</reference>
<evidence type="ECO:0000256" key="1">
    <source>
        <dbReference type="PIRSR" id="PIRSR000440-1"/>
    </source>
</evidence>
<evidence type="ECO:0000313" key="2">
    <source>
        <dbReference type="EMBL" id="SHE76861.1"/>
    </source>
</evidence>